<dbReference type="EMBL" id="MF782455">
    <property type="protein sequence ID" value="ATZ80686.1"/>
    <property type="molecule type" value="Genomic_DNA"/>
</dbReference>
<dbReference type="Gene3D" id="3.40.220.10">
    <property type="entry name" value="Leucine Aminopeptidase, subunit E, domain 1"/>
    <property type="match status" value="1"/>
</dbReference>
<reference evidence="2" key="1">
    <citation type="journal article" date="2017" name="Elife">
        <title>The kinetoplastid-infecting Bodo saltans virus (BsV), a window into the most abundant giant viruses in the sea.</title>
        <authorList>
            <person name="Deeg C.M."/>
            <person name="Chow C.-E.T."/>
            <person name="Suttle C.A."/>
        </authorList>
    </citation>
    <scope>NUCLEOTIDE SEQUENCE</scope>
    <source>
        <strain evidence="2">NG1</strain>
    </source>
</reference>
<dbReference type="SUPFAM" id="SSF52949">
    <property type="entry name" value="Macro domain-like"/>
    <property type="match status" value="1"/>
</dbReference>
<name>A0A2H4UV03_9VIRU</name>
<evidence type="ECO:0000313" key="2">
    <source>
        <dbReference type="EMBL" id="ATZ80686.1"/>
    </source>
</evidence>
<evidence type="ECO:0000313" key="3">
    <source>
        <dbReference type="Proteomes" id="UP000240325"/>
    </source>
</evidence>
<accession>A0A2H4UV03</accession>
<gene>
    <name evidence="2" type="ORF">BMW23_0640</name>
</gene>
<evidence type="ECO:0000259" key="1">
    <source>
        <dbReference type="PROSITE" id="PS51154"/>
    </source>
</evidence>
<dbReference type="PROSITE" id="PS51154">
    <property type="entry name" value="MACRO"/>
    <property type="match status" value="1"/>
</dbReference>
<proteinExistence type="predicted"/>
<protein>
    <submittedName>
        <fullName evidence="2">Macro domain containing protein</fullName>
    </submittedName>
</protein>
<keyword evidence="3" id="KW-1185">Reference proteome</keyword>
<dbReference type="Proteomes" id="UP000240325">
    <property type="component" value="Segment"/>
</dbReference>
<organism evidence="2">
    <name type="scientific">Bodo saltans virus</name>
    <dbReference type="NCBI Taxonomy" id="2024608"/>
    <lineage>
        <taxon>Viruses</taxon>
        <taxon>Varidnaviria</taxon>
        <taxon>Bamfordvirae</taxon>
        <taxon>Nucleocytoviricota</taxon>
        <taxon>Megaviricetes</taxon>
        <taxon>Imitervirales</taxon>
        <taxon>Mimiviridae</taxon>
        <taxon>Klosneuvirinae</taxon>
        <taxon>Theiavirus</taxon>
        <taxon>Theiavirus salishense</taxon>
    </lineage>
</organism>
<feature type="domain" description="Macro" evidence="1">
    <location>
        <begin position="1"/>
        <end position="180"/>
    </location>
</feature>
<sequence>MNEKNIKAYESVLANKIKGVKFVCGFLDDVMKNHSGINAIVSPANSYGIMNGGIDRDIEKMLHIEEDVQKRIQKVGVPDAFYQHARRYLPVGKCEVVFKNGIYLFVAPTMKTPCFLHSDTKNICCAFYAILMKYRELANLGIKIKIICPCLGTGVGNMDPSVSAKHVLNAYEYFMQTQLQ</sequence>
<dbReference type="InterPro" id="IPR043472">
    <property type="entry name" value="Macro_dom-like"/>
</dbReference>
<dbReference type="InterPro" id="IPR002589">
    <property type="entry name" value="Macro_dom"/>
</dbReference>